<reference evidence="3 4" key="2">
    <citation type="submission" date="2018-11" db="EMBL/GenBank/DDBJ databases">
        <authorList>
            <consortium name="Pathogen Informatics"/>
        </authorList>
    </citation>
    <scope>NUCLEOTIDE SEQUENCE [LARGE SCALE GENOMIC DNA]</scope>
</reference>
<feature type="region of interest" description="Disordered" evidence="1">
    <location>
        <begin position="127"/>
        <end position="164"/>
    </location>
</feature>
<keyword evidence="2" id="KW-0472">Membrane</keyword>
<name>A0A183UPG1_TOXCA</name>
<accession>A0A183UPG1</accession>
<feature type="compositionally biased region" description="Polar residues" evidence="1">
    <location>
        <begin position="135"/>
        <end position="150"/>
    </location>
</feature>
<keyword evidence="2" id="KW-0812">Transmembrane</keyword>
<evidence type="ECO:0000256" key="2">
    <source>
        <dbReference type="SAM" id="Phobius"/>
    </source>
</evidence>
<evidence type="ECO:0000313" key="3">
    <source>
        <dbReference type="EMBL" id="VDM41702.1"/>
    </source>
</evidence>
<protein>
    <submittedName>
        <fullName evidence="3 5">Uncharacterized protein</fullName>
    </submittedName>
</protein>
<organism evidence="4 5">
    <name type="scientific">Toxocara canis</name>
    <name type="common">Canine roundworm</name>
    <dbReference type="NCBI Taxonomy" id="6265"/>
    <lineage>
        <taxon>Eukaryota</taxon>
        <taxon>Metazoa</taxon>
        <taxon>Ecdysozoa</taxon>
        <taxon>Nematoda</taxon>
        <taxon>Chromadorea</taxon>
        <taxon>Rhabditida</taxon>
        <taxon>Spirurina</taxon>
        <taxon>Ascaridomorpha</taxon>
        <taxon>Ascaridoidea</taxon>
        <taxon>Toxocaridae</taxon>
        <taxon>Toxocara</taxon>
    </lineage>
</organism>
<keyword evidence="4" id="KW-1185">Reference proteome</keyword>
<dbReference type="Proteomes" id="UP000050794">
    <property type="component" value="Unassembled WGS sequence"/>
</dbReference>
<proteinExistence type="predicted"/>
<evidence type="ECO:0000313" key="4">
    <source>
        <dbReference type="Proteomes" id="UP000050794"/>
    </source>
</evidence>
<feature type="transmembrane region" description="Helical" evidence="2">
    <location>
        <begin position="39"/>
        <end position="64"/>
    </location>
</feature>
<dbReference type="WBParaSite" id="TCNE_0001038101-mRNA-1">
    <property type="protein sequence ID" value="TCNE_0001038101-mRNA-1"/>
    <property type="gene ID" value="TCNE_0001038101"/>
</dbReference>
<reference evidence="5" key="1">
    <citation type="submission" date="2016-06" db="UniProtKB">
        <authorList>
            <consortium name="WormBaseParasite"/>
        </authorList>
    </citation>
    <scope>IDENTIFICATION</scope>
</reference>
<evidence type="ECO:0000313" key="5">
    <source>
        <dbReference type="WBParaSite" id="TCNE_0001038101-mRNA-1"/>
    </source>
</evidence>
<keyword evidence="2" id="KW-1133">Transmembrane helix</keyword>
<dbReference type="EMBL" id="UYWY01020482">
    <property type="protein sequence ID" value="VDM41702.1"/>
    <property type="molecule type" value="Genomic_DNA"/>
</dbReference>
<dbReference type="AlphaFoldDB" id="A0A183UPG1"/>
<sequence>MVNAVSIQSRQGFVCINRPCEGGYYGRGWKLKGNFDKQWIGILVAVVIIVFIVLLVAIILYFILRRKQACNEHFCNSDSLFIRQVRDSRTLTVPNFVTVLIKWFRTADLQAFLSNFQKAKDAQRQSAEEEAACTPQASSYSRASFKSTQRAADLEESSSTQSSE</sequence>
<evidence type="ECO:0000256" key="1">
    <source>
        <dbReference type="SAM" id="MobiDB-lite"/>
    </source>
</evidence>
<gene>
    <name evidence="3" type="ORF">TCNE_LOCUS10381</name>
</gene>